<name>A0A8E1S1B4_9GAMM</name>
<dbReference type="EMBL" id="LDSE01000006">
    <property type="protein sequence ID" value="KTS69157.1"/>
    <property type="molecule type" value="Genomic_DNA"/>
</dbReference>
<evidence type="ECO:0008006" key="3">
    <source>
        <dbReference type="Google" id="ProtNLM"/>
    </source>
</evidence>
<proteinExistence type="predicted"/>
<sequence>MLNKWMRPLGFAMMLSGCQTSPPTPQVIPPHTAPVAVCGAGEMMMQTTLWFDLPSSAGAAGWSQFAERDITPHFPSPLTTYDARGPQGNRKVLVLLHPADRASSESINALRDKFKHRFATQPVTRIDSLVCAAL</sequence>
<accession>A0A8E1S1B4</accession>
<dbReference type="PROSITE" id="PS51257">
    <property type="entry name" value="PROKAR_LIPOPROTEIN"/>
    <property type="match status" value="1"/>
</dbReference>
<dbReference type="RefSeq" id="WP_072208552.1">
    <property type="nucleotide sequence ID" value="NZ_CP074350.1"/>
</dbReference>
<reference evidence="1 2" key="1">
    <citation type="journal article" date="2016" name="Front. Microbiol.">
        <title>Genomic Resource of Rice Seed Associated Bacteria.</title>
        <authorList>
            <person name="Midha S."/>
            <person name="Bansal K."/>
            <person name="Sharma S."/>
            <person name="Kumar N."/>
            <person name="Patil P.P."/>
            <person name="Chaudhry V."/>
            <person name="Patil P.B."/>
        </authorList>
    </citation>
    <scope>NUCLEOTIDE SEQUENCE [LARGE SCALE GENOMIC DNA]</scope>
    <source>
        <strain evidence="1 2">SA3</strain>
    </source>
</reference>
<gene>
    <name evidence="1" type="ORF">SA3R_03100</name>
</gene>
<dbReference type="Proteomes" id="UP000071979">
    <property type="component" value="Unassembled WGS sequence"/>
</dbReference>
<evidence type="ECO:0000313" key="2">
    <source>
        <dbReference type="Proteomes" id="UP000071979"/>
    </source>
</evidence>
<organism evidence="1 2">
    <name type="scientific">Pantoea dispersa</name>
    <dbReference type="NCBI Taxonomy" id="59814"/>
    <lineage>
        <taxon>Bacteria</taxon>
        <taxon>Pseudomonadati</taxon>
        <taxon>Pseudomonadota</taxon>
        <taxon>Gammaproteobacteria</taxon>
        <taxon>Enterobacterales</taxon>
        <taxon>Erwiniaceae</taxon>
        <taxon>Pantoea</taxon>
    </lineage>
</organism>
<dbReference type="Pfam" id="PF12098">
    <property type="entry name" value="DUF3574"/>
    <property type="match status" value="1"/>
</dbReference>
<dbReference type="InterPro" id="IPR021957">
    <property type="entry name" value="DUF3574"/>
</dbReference>
<protein>
    <recommendedName>
        <fullName evidence="3">DUF3574 domain-containing protein</fullName>
    </recommendedName>
</protein>
<dbReference type="AlphaFoldDB" id="A0A8E1S1B4"/>
<comment type="caution">
    <text evidence="1">The sequence shown here is derived from an EMBL/GenBank/DDBJ whole genome shotgun (WGS) entry which is preliminary data.</text>
</comment>
<evidence type="ECO:0000313" key="1">
    <source>
        <dbReference type="EMBL" id="KTS69157.1"/>
    </source>
</evidence>